<dbReference type="AlphaFoldDB" id="A0A377W821"/>
<reference evidence="1 2" key="1">
    <citation type="submission" date="2018-06" db="EMBL/GenBank/DDBJ databases">
        <authorList>
            <consortium name="Pathogen Informatics"/>
            <person name="Doyle S."/>
        </authorList>
    </citation>
    <scope>NUCLEOTIDE SEQUENCE [LARGE SCALE GENOMIC DNA]</scope>
    <source>
        <strain evidence="1 2">NCTC9637</strain>
    </source>
</reference>
<proteinExistence type="predicted"/>
<protein>
    <submittedName>
        <fullName evidence="1">2-dehydro-3-deoxy-6-phosphogalactonate aldolase</fullName>
    </submittedName>
</protein>
<evidence type="ECO:0000313" key="1">
    <source>
        <dbReference type="EMBL" id="STT50793.1"/>
    </source>
</evidence>
<gene>
    <name evidence="1" type="ORF">NCTC9637_05797</name>
</gene>
<dbReference type="Proteomes" id="UP000255099">
    <property type="component" value="Unassembled WGS sequence"/>
</dbReference>
<sequence>MNKIKLVAILRGIQPAEAADHIETLINAGFRYIESRSIRRTGSKVFRRWCVSLASGR</sequence>
<evidence type="ECO:0000313" key="2">
    <source>
        <dbReference type="Proteomes" id="UP000255099"/>
    </source>
</evidence>
<organism evidence="1 2">
    <name type="scientific">Klebsiella pneumoniae</name>
    <dbReference type="NCBI Taxonomy" id="573"/>
    <lineage>
        <taxon>Bacteria</taxon>
        <taxon>Pseudomonadati</taxon>
        <taxon>Pseudomonadota</taxon>
        <taxon>Gammaproteobacteria</taxon>
        <taxon>Enterobacterales</taxon>
        <taxon>Enterobacteriaceae</taxon>
        <taxon>Klebsiella/Raoultella group</taxon>
        <taxon>Klebsiella</taxon>
        <taxon>Klebsiella pneumoniae complex</taxon>
    </lineage>
</organism>
<name>A0A377W821_KLEPN</name>
<accession>A0A377W821</accession>
<dbReference type="EMBL" id="UGLB01000003">
    <property type="protein sequence ID" value="STT50793.1"/>
    <property type="molecule type" value="Genomic_DNA"/>
</dbReference>